<dbReference type="InterPro" id="IPR006140">
    <property type="entry name" value="D-isomer_DH_NAD-bd"/>
</dbReference>
<dbReference type="InterPro" id="IPR050223">
    <property type="entry name" value="D-isomer_2-hydroxyacid_DH"/>
</dbReference>
<feature type="domain" description="D-isomer specific 2-hydroxyacid dehydrogenase catalytic" evidence="5">
    <location>
        <begin position="17"/>
        <end position="311"/>
    </location>
</feature>
<dbReference type="InterPro" id="IPR006139">
    <property type="entry name" value="D-isomer_2_OHA_DH_cat_dom"/>
</dbReference>
<keyword evidence="8" id="KW-1185">Reference proteome</keyword>
<dbReference type="Pfam" id="PF00389">
    <property type="entry name" value="2-Hacid_dh"/>
    <property type="match status" value="1"/>
</dbReference>
<dbReference type="CDD" id="cd12172">
    <property type="entry name" value="PGDH_like_2"/>
    <property type="match status" value="1"/>
</dbReference>
<keyword evidence="2 4" id="KW-0560">Oxidoreductase</keyword>
<dbReference type="InterPro" id="IPR036291">
    <property type="entry name" value="NAD(P)-bd_dom_sf"/>
</dbReference>
<name>A0A0R1HVS6_9LACO</name>
<dbReference type="GO" id="GO:0051287">
    <property type="term" value="F:NAD binding"/>
    <property type="evidence" value="ECO:0007669"/>
    <property type="project" value="InterPro"/>
</dbReference>
<dbReference type="GO" id="GO:0030267">
    <property type="term" value="F:glyoxylate reductase (NADPH) activity"/>
    <property type="evidence" value="ECO:0007669"/>
    <property type="project" value="TreeGrafter"/>
</dbReference>
<dbReference type="InterPro" id="IPR029753">
    <property type="entry name" value="D-isomer_DH_CS"/>
</dbReference>
<evidence type="ECO:0000313" key="7">
    <source>
        <dbReference type="EMBL" id="KRK48675.1"/>
    </source>
</evidence>
<keyword evidence="3" id="KW-0520">NAD</keyword>
<dbReference type="Pfam" id="PF02826">
    <property type="entry name" value="2-Hacid_dh_C"/>
    <property type="match status" value="1"/>
</dbReference>
<dbReference type="EMBL" id="AZCX01000002">
    <property type="protein sequence ID" value="KRK48675.1"/>
    <property type="molecule type" value="Genomic_DNA"/>
</dbReference>
<dbReference type="InterPro" id="IPR029752">
    <property type="entry name" value="D-isomer_DH_CS1"/>
</dbReference>
<dbReference type="PANTHER" id="PTHR10996">
    <property type="entry name" value="2-HYDROXYACID DEHYDROGENASE-RELATED"/>
    <property type="match status" value="1"/>
</dbReference>
<protein>
    <submittedName>
        <fullName evidence="7">D-3-phosphoglycerate dehydrogenase</fullName>
    </submittedName>
</protein>
<evidence type="ECO:0000259" key="5">
    <source>
        <dbReference type="Pfam" id="PF00389"/>
    </source>
</evidence>
<dbReference type="SUPFAM" id="SSF51735">
    <property type="entry name" value="NAD(P)-binding Rossmann-fold domains"/>
    <property type="match status" value="1"/>
</dbReference>
<proteinExistence type="inferred from homology"/>
<feature type="domain" description="D-isomer specific 2-hydroxyacid dehydrogenase NAD-binding" evidence="6">
    <location>
        <begin position="108"/>
        <end position="279"/>
    </location>
</feature>
<accession>A0A0R1HVS6</accession>
<comment type="caution">
    <text evidence="7">The sequence shown here is derived from an EMBL/GenBank/DDBJ whole genome shotgun (WGS) entry which is preliminary data.</text>
</comment>
<dbReference type="AlphaFoldDB" id="A0A0R1HVS6"/>
<evidence type="ECO:0000259" key="6">
    <source>
        <dbReference type="Pfam" id="PF02826"/>
    </source>
</evidence>
<dbReference type="PANTHER" id="PTHR10996:SF178">
    <property type="entry name" value="2-HYDROXYACID DEHYDROGENASE YGL185C-RELATED"/>
    <property type="match status" value="1"/>
</dbReference>
<reference evidence="7 8" key="1">
    <citation type="journal article" date="2015" name="Genome Announc.">
        <title>Expanding the biotechnology potential of lactobacilli through comparative genomics of 213 strains and associated genera.</title>
        <authorList>
            <person name="Sun Z."/>
            <person name="Harris H.M."/>
            <person name="McCann A."/>
            <person name="Guo C."/>
            <person name="Argimon S."/>
            <person name="Zhang W."/>
            <person name="Yang X."/>
            <person name="Jeffery I.B."/>
            <person name="Cooney J.C."/>
            <person name="Kagawa T.F."/>
            <person name="Liu W."/>
            <person name="Song Y."/>
            <person name="Salvetti E."/>
            <person name="Wrobel A."/>
            <person name="Rasinkangas P."/>
            <person name="Parkhill J."/>
            <person name="Rea M.C."/>
            <person name="O'Sullivan O."/>
            <person name="Ritari J."/>
            <person name="Douillard F.P."/>
            <person name="Paul Ross R."/>
            <person name="Yang R."/>
            <person name="Briner A.E."/>
            <person name="Felis G.E."/>
            <person name="de Vos W.M."/>
            <person name="Barrangou R."/>
            <person name="Klaenhammer T.R."/>
            <person name="Caufield P.W."/>
            <person name="Cui Y."/>
            <person name="Zhang H."/>
            <person name="O'Toole P.W."/>
        </authorList>
    </citation>
    <scope>NUCLEOTIDE SEQUENCE [LARGE SCALE GENOMIC DNA]</scope>
    <source>
        <strain evidence="7 8">JCM 15530</strain>
    </source>
</reference>
<organism evidence="7 8">
    <name type="scientific">Secundilactobacillus kimchicus JCM 15530</name>
    <dbReference type="NCBI Taxonomy" id="1302272"/>
    <lineage>
        <taxon>Bacteria</taxon>
        <taxon>Bacillati</taxon>
        <taxon>Bacillota</taxon>
        <taxon>Bacilli</taxon>
        <taxon>Lactobacillales</taxon>
        <taxon>Lactobacillaceae</taxon>
        <taxon>Secundilactobacillus</taxon>
    </lineage>
</organism>
<dbReference type="PROSITE" id="PS00065">
    <property type="entry name" value="D_2_HYDROXYACID_DH_1"/>
    <property type="match status" value="1"/>
</dbReference>
<dbReference type="PROSITE" id="PS00671">
    <property type="entry name" value="D_2_HYDROXYACID_DH_3"/>
    <property type="match status" value="1"/>
</dbReference>
<dbReference type="STRING" id="1302272.FC96_GL000992"/>
<dbReference type="FunFam" id="3.40.50.720:FF:000203">
    <property type="entry name" value="D-3-phosphoglycerate dehydrogenase (SerA)"/>
    <property type="match status" value="1"/>
</dbReference>
<dbReference type="OrthoDB" id="9805416at2"/>
<comment type="similarity">
    <text evidence="1 4">Belongs to the D-isomer specific 2-hydroxyacid dehydrogenase family.</text>
</comment>
<evidence type="ECO:0000313" key="8">
    <source>
        <dbReference type="Proteomes" id="UP000050911"/>
    </source>
</evidence>
<dbReference type="SUPFAM" id="SSF52283">
    <property type="entry name" value="Formate/glycerate dehydrogenase catalytic domain-like"/>
    <property type="match status" value="1"/>
</dbReference>
<evidence type="ECO:0000256" key="1">
    <source>
        <dbReference type="ARBA" id="ARBA00005854"/>
    </source>
</evidence>
<evidence type="ECO:0000256" key="2">
    <source>
        <dbReference type="ARBA" id="ARBA00023002"/>
    </source>
</evidence>
<dbReference type="Proteomes" id="UP000050911">
    <property type="component" value="Unassembled WGS sequence"/>
</dbReference>
<sequence length="314" mass="33374">MTQKVIVPANSIALTDDYLRKQGYDVIEVADPTPDAILSAAPDVAGIVMLVAPFPNTLYDQLPNLRVLARYGVGYDNIDADFAATKGVWVTNTPGANAVSVAESAVTDMLIMAKHAVQVTEAMRQGENATFGGGVMGRELSGATVGIVGYGNIGQMVAKMLRGFGGRTLIYNRTQKPTEDGTYVDWETLFRESDFITVHLAAVPETEKLIGAKEFAMMKSSAILVNLARGSILDEPALIQALSNHAIGGAALDVFTQEPLPATSPLFGLDNVYLTPHTAANTLEAHQNMAMGASKMVADVLSGHTPKWAVNKPV</sequence>
<evidence type="ECO:0000256" key="3">
    <source>
        <dbReference type="ARBA" id="ARBA00023027"/>
    </source>
</evidence>
<gene>
    <name evidence="7" type="ORF">FC96_GL000992</name>
</gene>
<dbReference type="Gene3D" id="3.40.50.720">
    <property type="entry name" value="NAD(P)-binding Rossmann-like Domain"/>
    <property type="match status" value="2"/>
</dbReference>
<dbReference type="GO" id="GO:0016618">
    <property type="term" value="F:hydroxypyruvate reductase [NAD(P)H] activity"/>
    <property type="evidence" value="ECO:0007669"/>
    <property type="project" value="TreeGrafter"/>
</dbReference>
<dbReference type="PATRIC" id="fig|1302272.5.peg.998"/>
<evidence type="ECO:0000256" key="4">
    <source>
        <dbReference type="RuleBase" id="RU003719"/>
    </source>
</evidence>
<dbReference type="GO" id="GO:0005829">
    <property type="term" value="C:cytosol"/>
    <property type="evidence" value="ECO:0007669"/>
    <property type="project" value="TreeGrafter"/>
</dbReference>
<dbReference type="RefSeq" id="WP_054659161.1">
    <property type="nucleotide sequence ID" value="NZ_AZCX01000002.1"/>
</dbReference>